<reference evidence="3" key="3">
    <citation type="submission" date="2011-03" db="EMBL/GenBank/DDBJ databases">
        <title>Annotation of Magnaporthe poae ATCC 64411.</title>
        <authorList>
            <person name="Ma L.-J."/>
            <person name="Dead R."/>
            <person name="Young S.K."/>
            <person name="Zeng Q."/>
            <person name="Gargeya S."/>
            <person name="Fitzgerald M."/>
            <person name="Haas B."/>
            <person name="Abouelleil A."/>
            <person name="Alvarado L."/>
            <person name="Arachchi H.M."/>
            <person name="Berlin A."/>
            <person name="Brown A."/>
            <person name="Chapman S.B."/>
            <person name="Chen Z."/>
            <person name="Dunbar C."/>
            <person name="Freedman E."/>
            <person name="Gearin G."/>
            <person name="Gellesch M."/>
            <person name="Goldberg J."/>
            <person name="Griggs A."/>
            <person name="Gujja S."/>
            <person name="Heiman D."/>
            <person name="Howarth C."/>
            <person name="Larson L."/>
            <person name="Lui A."/>
            <person name="MacDonald P.J.P."/>
            <person name="Mehta T."/>
            <person name="Montmayeur A."/>
            <person name="Murphy C."/>
            <person name="Neiman D."/>
            <person name="Pearson M."/>
            <person name="Priest M."/>
            <person name="Roberts A."/>
            <person name="Saif S."/>
            <person name="Shea T."/>
            <person name="Shenoy N."/>
            <person name="Sisk P."/>
            <person name="Stolte C."/>
            <person name="Sykes S."/>
            <person name="Yandava C."/>
            <person name="Wortman J."/>
            <person name="Nusbaum C."/>
            <person name="Birren B."/>
        </authorList>
    </citation>
    <scope>NUCLEOTIDE SEQUENCE</scope>
    <source>
        <strain evidence="3">ATCC 64411</strain>
    </source>
</reference>
<dbReference type="eggNOG" id="ENOG502SJZG">
    <property type="taxonomic scope" value="Eukaryota"/>
</dbReference>
<dbReference type="InterPro" id="IPR052895">
    <property type="entry name" value="HetReg/Transcr_Mod"/>
</dbReference>
<keyword evidence="5" id="KW-1185">Reference proteome</keyword>
<dbReference type="EnsemblFungi" id="MAPG_02127T0">
    <property type="protein sequence ID" value="MAPG_02127T0"/>
    <property type="gene ID" value="MAPG_02127"/>
</dbReference>
<evidence type="ECO:0000259" key="2">
    <source>
        <dbReference type="Pfam" id="PF06985"/>
    </source>
</evidence>
<evidence type="ECO:0000313" key="4">
    <source>
        <dbReference type="EnsemblFungi" id="MAPG_02127T0"/>
    </source>
</evidence>
<dbReference type="EMBL" id="GL876967">
    <property type="protein sequence ID" value="KLU83060.1"/>
    <property type="molecule type" value="Genomic_DNA"/>
</dbReference>
<evidence type="ECO:0000256" key="1">
    <source>
        <dbReference type="SAM" id="MobiDB-lite"/>
    </source>
</evidence>
<reference evidence="4" key="5">
    <citation type="submission" date="2015-06" db="UniProtKB">
        <authorList>
            <consortium name="EnsemblFungi"/>
        </authorList>
    </citation>
    <scope>IDENTIFICATION</scope>
    <source>
        <strain evidence="4">ATCC 64411</strain>
    </source>
</reference>
<dbReference type="PANTHER" id="PTHR24148:SF64">
    <property type="entry name" value="HETEROKARYON INCOMPATIBILITY DOMAIN-CONTAINING PROTEIN"/>
    <property type="match status" value="1"/>
</dbReference>
<proteinExistence type="predicted"/>
<dbReference type="Proteomes" id="UP000011715">
    <property type="component" value="Unassembled WGS sequence"/>
</dbReference>
<name>A0A0C4DQI4_MAGP6</name>
<sequence length="739" mass="82622">MDNPGPRRRPLFYRSLAPQTIRVFELESGEFGDPIVGRLVPQPIDGEPYEAISYVWGDTKNRRDITIENETLSVTWSLHSALTAFRHLPPADKDRGGGDGGSAQQQKKRQGVRRLWADAVCINQEDLSERTSQVELMARIFASAHRVISWLGWEEGVEGRRHTRDAIRFIHAFMEDPEAHLRDARILLEHDAVAVEPHNGTGAAAARLAALSKQDRRRYQKQARWWYAVKFFFEIQYFHRTWIVQELGLAREAILYTALWPAGVPKAGSKGPAPSGEGSVASRRPKEPLELDSVDWLLLGRFVKFLDYNAASVITHLDMLLWVAHHIVMIWELKEDGTPNCDFLTGMHWARILGVTDPRDRVYSLLGHPQALLDGQLVVRPDYTVTRGVVYTKLAVNFIQKTKNLYVVALVDHEVDPSVEARDWDPEDEARMPSWVPDWHSINRTTPLPYSALAAEEQDAEIRIEGDTAGVKGSPMPDLLVRGWVVDEVSAVSHRMETKDFPVTNMARERAKKNPFWLDRVWELVFPPAQGRDDNAALEVLESLSLALPLGTREKHEPVTRIGPQQALADHQRSFAAYVLEYHELLQSAAAEPAGAVAGDSDGGYLPERSLYDSLPAEAQVELRRRAEGATSVGFIECMTWPSMCRVVYRTASGLVGMGSRITRPGDVVARVRGAEVFMTLRPIRGADDAGKVTEVGAETDAAPIPYAYVAPTVVPARIKRGIVDGGEFGERPANFRII</sequence>
<feature type="region of interest" description="Disordered" evidence="1">
    <location>
        <begin position="88"/>
        <end position="111"/>
    </location>
</feature>
<dbReference type="VEuPathDB" id="FungiDB:MAPG_02127"/>
<evidence type="ECO:0000313" key="3">
    <source>
        <dbReference type="EMBL" id="KLU83060.1"/>
    </source>
</evidence>
<dbReference type="Pfam" id="PF06985">
    <property type="entry name" value="HET"/>
    <property type="match status" value="1"/>
</dbReference>
<protein>
    <recommendedName>
        <fullName evidence="2">Heterokaryon incompatibility domain-containing protein</fullName>
    </recommendedName>
</protein>
<organism evidence="4 5">
    <name type="scientific">Magnaporthiopsis poae (strain ATCC 64411 / 73-15)</name>
    <name type="common">Kentucky bluegrass fungus</name>
    <name type="synonym">Magnaporthe poae</name>
    <dbReference type="NCBI Taxonomy" id="644358"/>
    <lineage>
        <taxon>Eukaryota</taxon>
        <taxon>Fungi</taxon>
        <taxon>Dikarya</taxon>
        <taxon>Ascomycota</taxon>
        <taxon>Pezizomycotina</taxon>
        <taxon>Sordariomycetes</taxon>
        <taxon>Sordariomycetidae</taxon>
        <taxon>Magnaporthales</taxon>
        <taxon>Magnaporthaceae</taxon>
        <taxon>Magnaporthiopsis</taxon>
    </lineage>
</organism>
<dbReference type="Pfam" id="PF26639">
    <property type="entry name" value="Het-6_barrel"/>
    <property type="match status" value="1"/>
</dbReference>
<dbReference type="InterPro" id="IPR010730">
    <property type="entry name" value="HET"/>
</dbReference>
<reference evidence="5" key="1">
    <citation type="submission" date="2010-05" db="EMBL/GenBank/DDBJ databases">
        <title>The genome sequence of Magnaporthe poae strain ATCC 64411.</title>
        <authorList>
            <person name="Ma L.-J."/>
            <person name="Dead R."/>
            <person name="Young S."/>
            <person name="Zeng Q."/>
            <person name="Koehrsen M."/>
            <person name="Alvarado L."/>
            <person name="Berlin A."/>
            <person name="Chapman S.B."/>
            <person name="Chen Z."/>
            <person name="Freedman E."/>
            <person name="Gellesch M."/>
            <person name="Goldberg J."/>
            <person name="Griggs A."/>
            <person name="Gujja S."/>
            <person name="Heilman E.R."/>
            <person name="Heiman D."/>
            <person name="Hepburn T."/>
            <person name="Howarth C."/>
            <person name="Jen D."/>
            <person name="Larson L."/>
            <person name="Mehta T."/>
            <person name="Neiman D."/>
            <person name="Pearson M."/>
            <person name="Roberts A."/>
            <person name="Saif S."/>
            <person name="Shea T."/>
            <person name="Shenoy N."/>
            <person name="Sisk P."/>
            <person name="Stolte C."/>
            <person name="Sykes S."/>
            <person name="Walk T."/>
            <person name="White J."/>
            <person name="Yandava C."/>
            <person name="Haas B."/>
            <person name="Nusbaum C."/>
            <person name="Birren B."/>
        </authorList>
    </citation>
    <scope>NUCLEOTIDE SEQUENCE [LARGE SCALE GENOMIC DNA]</scope>
    <source>
        <strain evidence="5">ATCC 64411 / 73-15</strain>
    </source>
</reference>
<dbReference type="STRING" id="644358.A0A0C4DQI4"/>
<dbReference type="PANTHER" id="PTHR24148">
    <property type="entry name" value="ANKYRIN REPEAT DOMAIN-CONTAINING PROTEIN 39 HOMOLOG-RELATED"/>
    <property type="match status" value="1"/>
</dbReference>
<accession>A0A0C4DQI4</accession>
<dbReference type="OrthoDB" id="2504919at2759"/>
<reference evidence="3" key="2">
    <citation type="submission" date="2010-05" db="EMBL/GenBank/DDBJ databases">
        <title>The Genome Sequence of Magnaporthe poae strain ATCC 64411.</title>
        <authorList>
            <consortium name="The Broad Institute Genome Sequencing Platform"/>
            <consortium name="Broad Institute Genome Sequencing Center for Infectious Disease"/>
            <person name="Ma L.-J."/>
            <person name="Dead R."/>
            <person name="Young S."/>
            <person name="Zeng Q."/>
            <person name="Koehrsen M."/>
            <person name="Alvarado L."/>
            <person name="Berlin A."/>
            <person name="Chapman S.B."/>
            <person name="Chen Z."/>
            <person name="Freedman E."/>
            <person name="Gellesch M."/>
            <person name="Goldberg J."/>
            <person name="Griggs A."/>
            <person name="Gujja S."/>
            <person name="Heilman E.R."/>
            <person name="Heiman D."/>
            <person name="Hepburn T."/>
            <person name="Howarth C."/>
            <person name="Jen D."/>
            <person name="Larson L."/>
            <person name="Mehta T."/>
            <person name="Neiman D."/>
            <person name="Pearson M."/>
            <person name="Roberts A."/>
            <person name="Saif S."/>
            <person name="Shea T."/>
            <person name="Shenoy N."/>
            <person name="Sisk P."/>
            <person name="Stolte C."/>
            <person name="Sykes S."/>
            <person name="Walk T."/>
            <person name="White J."/>
            <person name="Yandava C."/>
            <person name="Haas B."/>
            <person name="Nusbaum C."/>
            <person name="Birren B."/>
        </authorList>
    </citation>
    <scope>NUCLEOTIDE SEQUENCE</scope>
    <source>
        <strain evidence="3">ATCC 64411</strain>
    </source>
</reference>
<reference evidence="4" key="4">
    <citation type="journal article" date="2015" name="G3 (Bethesda)">
        <title>Genome sequences of three phytopathogenic species of the Magnaporthaceae family of fungi.</title>
        <authorList>
            <person name="Okagaki L.H."/>
            <person name="Nunes C.C."/>
            <person name="Sailsbery J."/>
            <person name="Clay B."/>
            <person name="Brown D."/>
            <person name="John T."/>
            <person name="Oh Y."/>
            <person name="Young N."/>
            <person name="Fitzgerald M."/>
            <person name="Haas B.J."/>
            <person name="Zeng Q."/>
            <person name="Young S."/>
            <person name="Adiconis X."/>
            <person name="Fan L."/>
            <person name="Levin J.Z."/>
            <person name="Mitchell T.K."/>
            <person name="Okubara P.A."/>
            <person name="Farman M.L."/>
            <person name="Kohn L.M."/>
            <person name="Birren B."/>
            <person name="Ma L.-J."/>
            <person name="Dean R.A."/>
        </authorList>
    </citation>
    <scope>NUCLEOTIDE SEQUENCE</scope>
    <source>
        <strain evidence="4">ATCC 64411 / 73-15</strain>
    </source>
</reference>
<dbReference type="AlphaFoldDB" id="A0A0C4DQI4"/>
<feature type="domain" description="Heterokaryon incompatibility" evidence="2">
    <location>
        <begin position="106"/>
        <end position="246"/>
    </location>
</feature>
<evidence type="ECO:0000313" key="5">
    <source>
        <dbReference type="Proteomes" id="UP000011715"/>
    </source>
</evidence>
<gene>
    <name evidence="3" type="ORF">MAPG_02127</name>
</gene>
<dbReference type="OMA" id="WHSINRT"/>
<dbReference type="EMBL" id="ADBL01000538">
    <property type="status" value="NOT_ANNOTATED_CDS"/>
    <property type="molecule type" value="Genomic_DNA"/>
</dbReference>